<dbReference type="EMBL" id="CALTRL010001518">
    <property type="protein sequence ID" value="CAH7672845.1"/>
    <property type="molecule type" value="Genomic_DNA"/>
</dbReference>
<proteinExistence type="predicted"/>
<evidence type="ECO:0000313" key="2">
    <source>
        <dbReference type="Proteomes" id="UP001153365"/>
    </source>
</evidence>
<dbReference type="Proteomes" id="UP001153365">
    <property type="component" value="Unassembled WGS sequence"/>
</dbReference>
<accession>A0AAV0AV55</accession>
<dbReference type="Gene3D" id="1.10.240.10">
    <property type="entry name" value="Tyrosyl-Transfer RNA Synthetase"/>
    <property type="match status" value="1"/>
</dbReference>
<keyword evidence="2" id="KW-1185">Reference proteome</keyword>
<dbReference type="GO" id="GO:0070183">
    <property type="term" value="P:mitochondrial tryptophanyl-tRNA aminoacylation"/>
    <property type="evidence" value="ECO:0007669"/>
    <property type="project" value="TreeGrafter"/>
</dbReference>
<dbReference type="PANTHER" id="PTHR43766">
    <property type="entry name" value="TRYPTOPHAN--TRNA LIGASE, MITOCHONDRIAL"/>
    <property type="match status" value="1"/>
</dbReference>
<name>A0AAV0AV55_PHAPC</name>
<gene>
    <name evidence="1" type="ORF">PPACK8108_LOCUS7691</name>
</gene>
<organism evidence="1 2">
    <name type="scientific">Phakopsora pachyrhizi</name>
    <name type="common">Asian soybean rust disease fungus</name>
    <dbReference type="NCBI Taxonomy" id="170000"/>
    <lineage>
        <taxon>Eukaryota</taxon>
        <taxon>Fungi</taxon>
        <taxon>Dikarya</taxon>
        <taxon>Basidiomycota</taxon>
        <taxon>Pucciniomycotina</taxon>
        <taxon>Pucciniomycetes</taxon>
        <taxon>Pucciniales</taxon>
        <taxon>Phakopsoraceae</taxon>
        <taxon>Phakopsora</taxon>
    </lineage>
</organism>
<reference evidence="1" key="1">
    <citation type="submission" date="2022-06" db="EMBL/GenBank/DDBJ databases">
        <authorList>
            <consortium name="SYNGENTA / RWTH Aachen University"/>
        </authorList>
    </citation>
    <scope>NUCLEOTIDE SEQUENCE</scope>
</reference>
<dbReference type="InterPro" id="IPR050203">
    <property type="entry name" value="Trp-tRNA_synthetase"/>
</dbReference>
<protein>
    <submittedName>
        <fullName evidence="1">Uncharacterized protein</fullName>
    </submittedName>
</protein>
<evidence type="ECO:0000313" key="1">
    <source>
        <dbReference type="EMBL" id="CAH7672845.1"/>
    </source>
</evidence>
<dbReference type="GO" id="GO:0004830">
    <property type="term" value="F:tryptophan-tRNA ligase activity"/>
    <property type="evidence" value="ECO:0007669"/>
    <property type="project" value="TreeGrafter"/>
</dbReference>
<sequence length="174" mass="19897">MPNLPSELTLYRFTGTDCVCGELKFKTRNCACKFSERKYQQWPAEWCDGEIRAPDSHEKLEFTVVESDRTPWPSERISYKSKINLAVTDFIKFVTYNPINRPGISNLLDIYCSITGDEESLSKRFEWRMANELKSQLVDVLVEELRPIQGLYNTSFYGGGLSSSEISIGLTLSV</sequence>
<dbReference type="GO" id="GO:0005759">
    <property type="term" value="C:mitochondrial matrix"/>
    <property type="evidence" value="ECO:0007669"/>
    <property type="project" value="TreeGrafter"/>
</dbReference>
<dbReference type="SUPFAM" id="SSF52374">
    <property type="entry name" value="Nucleotidylyl transferase"/>
    <property type="match status" value="1"/>
</dbReference>
<comment type="caution">
    <text evidence="1">The sequence shown here is derived from an EMBL/GenBank/DDBJ whole genome shotgun (WGS) entry which is preliminary data.</text>
</comment>
<dbReference type="AlphaFoldDB" id="A0AAV0AV55"/>
<dbReference type="PANTHER" id="PTHR43766:SF1">
    <property type="entry name" value="TRYPTOPHAN--TRNA LIGASE, MITOCHONDRIAL"/>
    <property type="match status" value="1"/>
</dbReference>